<dbReference type="InterPro" id="IPR006905">
    <property type="entry name" value="Flavin_halogenase"/>
</dbReference>
<dbReference type="InterPro" id="IPR033856">
    <property type="entry name" value="Trp_halogen"/>
</dbReference>
<dbReference type="Gene3D" id="3.50.50.60">
    <property type="entry name" value="FAD/NAD(P)-binding domain"/>
    <property type="match status" value="1"/>
</dbReference>
<organism evidence="1 2">
    <name type="scientific">Asticcacaulis taihuensis</name>
    <dbReference type="NCBI Taxonomy" id="260084"/>
    <lineage>
        <taxon>Bacteria</taxon>
        <taxon>Pseudomonadati</taxon>
        <taxon>Pseudomonadota</taxon>
        <taxon>Alphaproteobacteria</taxon>
        <taxon>Caulobacterales</taxon>
        <taxon>Caulobacteraceae</taxon>
        <taxon>Asticcacaulis</taxon>
    </lineage>
</organism>
<dbReference type="STRING" id="260084.SAMN02927928_1886"/>
<dbReference type="GO" id="GO:0004497">
    <property type="term" value="F:monooxygenase activity"/>
    <property type="evidence" value="ECO:0007669"/>
    <property type="project" value="InterPro"/>
</dbReference>
<dbReference type="EMBL" id="FMTS01000002">
    <property type="protein sequence ID" value="SCW55739.1"/>
    <property type="molecule type" value="Genomic_DNA"/>
</dbReference>
<dbReference type="AlphaFoldDB" id="A0A1G4RHT3"/>
<evidence type="ECO:0000313" key="1">
    <source>
        <dbReference type="EMBL" id="SCW55739.1"/>
    </source>
</evidence>
<dbReference type="RefSeq" id="WP_090646842.1">
    <property type="nucleotide sequence ID" value="NZ_CBCRYE010000004.1"/>
</dbReference>
<dbReference type="InterPro" id="IPR036188">
    <property type="entry name" value="FAD/NAD-bd_sf"/>
</dbReference>
<dbReference type="PANTHER" id="PTHR43747">
    <property type="entry name" value="FAD-BINDING PROTEIN"/>
    <property type="match status" value="1"/>
</dbReference>
<name>A0A1G4RHT3_9CAUL</name>
<accession>A0A1G4RHT3</accession>
<dbReference type="Proteomes" id="UP000199150">
    <property type="component" value="Unassembled WGS sequence"/>
</dbReference>
<dbReference type="InterPro" id="IPR050816">
    <property type="entry name" value="Flavin-dep_Halogenase_NPB"/>
</dbReference>
<protein>
    <submittedName>
        <fullName evidence="1">Tryptophan halogenase</fullName>
    </submittedName>
</protein>
<dbReference type="PIRSF" id="PIRSF011396">
    <property type="entry name" value="Trp_halogenase"/>
    <property type="match status" value="1"/>
</dbReference>
<gene>
    <name evidence="1" type="ORF">SAMN02927928_1886</name>
</gene>
<proteinExistence type="predicted"/>
<dbReference type="PANTHER" id="PTHR43747:SF4">
    <property type="entry name" value="FLAVIN-DEPENDENT TRYPTOPHAN HALOGENASE"/>
    <property type="match status" value="1"/>
</dbReference>
<reference evidence="2" key="1">
    <citation type="submission" date="2016-10" db="EMBL/GenBank/DDBJ databases">
        <authorList>
            <person name="Varghese N."/>
            <person name="Submissions S."/>
        </authorList>
    </citation>
    <scope>NUCLEOTIDE SEQUENCE [LARGE SCALE GENOMIC DNA]</scope>
    <source>
        <strain evidence="2">CGMCC 1.3431</strain>
    </source>
</reference>
<sequence>MSDHPVKKVVIVGRDDALWLSANVLWRALGQSGLDITVVELPSLLRPGDVYPTLKQQEAYHNLIGINEGPMMKASHATYTLGQRFNNWSKTKPPFIHGYSTYGRPLNRVSFHHYWVKARAQGLKAEFEDFSLNAVAAKYGRFFLPGEAVDGFAICDYAYHLEAQGYCHVLKTVALDRKIKHVSGRLAEVARDTLSGDITGVTLTDGQAIEGDFFIDASGAESALLGEGLDVGFDSWRQWFPCDRLMTTYAAPLAPLPPFSQVSAFRSGWVGLYPLRNCTAVQQVYTSHDLTDEAAYEAAGIFTSLKLNPDAVVTPFTAGTRRRFWEKNCVAIGEAAAVLDPIDSVRMHVNLLGLSHLISLFPIDRDCGIESTEYNRNVHSSLERIRDYQLCHYVLNQRFDQPFWDHCRNIEVPDALRYKLDLFEARGNLVVYDDETFEEDDWLSMLLGHGLIPKAYDPLADQVSDAEAIQHFQKMLGFIKAAVEPMKPMEETLGIVPIRA</sequence>
<evidence type="ECO:0000313" key="2">
    <source>
        <dbReference type="Proteomes" id="UP000199150"/>
    </source>
</evidence>
<keyword evidence="2" id="KW-1185">Reference proteome</keyword>
<dbReference type="OrthoDB" id="5695497at2"/>
<dbReference type="SUPFAM" id="SSF51905">
    <property type="entry name" value="FAD/NAD(P)-binding domain"/>
    <property type="match status" value="1"/>
</dbReference>
<dbReference type="Pfam" id="PF04820">
    <property type="entry name" value="Trp_halogenase"/>
    <property type="match status" value="1"/>
</dbReference>